<protein>
    <submittedName>
        <fullName evidence="7">1-cys-glutaredoxin-like protein-1, putative</fullName>
    </submittedName>
</protein>
<accession>A0AAV4LWH5</accession>
<proteinExistence type="predicted"/>
<dbReference type="GeneID" id="94195824"/>
<keyword evidence="4" id="KW-0411">Iron-sulfur</keyword>
<sequence>MTPFVRVHQVRILRGNFLVESRHGTTNFNLPSFRSPGFRLAGRLASGVRSIPATVGTPAKPSWNALAHAAAPSGLRPFTSVSALEQDIEAKLRDLIRVERVLLLLKGTPEAPQCGFSAAVVSILDKYKVSDYAYVDVLSHELLRPCAKRVAKWPTFPQLFVNGNLVGGCDVIQQLHESGSLAEILCGAARDT</sequence>
<evidence type="ECO:0000313" key="7">
    <source>
        <dbReference type="EMBL" id="GIX64343.1"/>
    </source>
</evidence>
<dbReference type="GO" id="GO:0046872">
    <property type="term" value="F:metal ion binding"/>
    <property type="evidence" value="ECO:0007669"/>
    <property type="project" value="UniProtKB-KW"/>
</dbReference>
<comment type="caution">
    <text evidence="7">The sequence shown here is derived from an EMBL/GenBank/DDBJ whole genome shotgun (WGS) entry which is preliminary data.</text>
</comment>
<evidence type="ECO:0000313" key="8">
    <source>
        <dbReference type="Proteomes" id="UP001497744"/>
    </source>
</evidence>
<dbReference type="PROSITE" id="PS51354">
    <property type="entry name" value="GLUTAREDOXIN_2"/>
    <property type="match status" value="1"/>
</dbReference>
<reference evidence="7 8" key="1">
    <citation type="submission" date="2021-06" db="EMBL/GenBank/DDBJ databases">
        <title>Genome sequence of Babesia caballi.</title>
        <authorList>
            <person name="Yamagishi J."/>
            <person name="Kidaka T."/>
            <person name="Ochi A."/>
        </authorList>
    </citation>
    <scope>NUCLEOTIDE SEQUENCE [LARGE SCALE GENOMIC DNA]</scope>
    <source>
        <strain evidence="7">USDA-D6B2</strain>
    </source>
</reference>
<keyword evidence="8" id="KW-1185">Reference proteome</keyword>
<dbReference type="InterPro" id="IPR033658">
    <property type="entry name" value="GRX_PICOT-like"/>
</dbReference>
<feature type="domain" description="Glutaredoxin" evidence="6">
    <location>
        <begin position="112"/>
        <end position="166"/>
    </location>
</feature>
<dbReference type="GO" id="GO:0005739">
    <property type="term" value="C:mitochondrion"/>
    <property type="evidence" value="ECO:0007669"/>
    <property type="project" value="UniProtKB-ARBA"/>
</dbReference>
<organism evidence="7 8">
    <name type="scientific">Babesia caballi</name>
    <dbReference type="NCBI Taxonomy" id="5871"/>
    <lineage>
        <taxon>Eukaryota</taxon>
        <taxon>Sar</taxon>
        <taxon>Alveolata</taxon>
        <taxon>Apicomplexa</taxon>
        <taxon>Aconoidasida</taxon>
        <taxon>Piroplasmida</taxon>
        <taxon>Babesiidae</taxon>
        <taxon>Babesia</taxon>
    </lineage>
</organism>
<dbReference type="CDD" id="cd03028">
    <property type="entry name" value="GRX_PICOT_like"/>
    <property type="match status" value="1"/>
</dbReference>
<dbReference type="RefSeq" id="XP_067716412.1">
    <property type="nucleotide sequence ID" value="XM_067860311.1"/>
</dbReference>
<evidence type="ECO:0000256" key="4">
    <source>
        <dbReference type="ARBA" id="ARBA00023014"/>
    </source>
</evidence>
<dbReference type="Pfam" id="PF00462">
    <property type="entry name" value="Glutaredoxin"/>
    <property type="match status" value="1"/>
</dbReference>
<evidence type="ECO:0000256" key="2">
    <source>
        <dbReference type="ARBA" id="ARBA00022723"/>
    </source>
</evidence>
<keyword evidence="5" id="KW-0676">Redox-active center</keyword>
<gene>
    <name evidence="7" type="ORF">BcabD6B2_37780</name>
</gene>
<keyword evidence="3" id="KW-0408">Iron</keyword>
<evidence type="ECO:0000256" key="5">
    <source>
        <dbReference type="ARBA" id="ARBA00023284"/>
    </source>
</evidence>
<dbReference type="PANTHER" id="PTHR10293:SF16">
    <property type="entry name" value="GLUTAREDOXIN-RELATED PROTEIN 5, MITOCHONDRIAL"/>
    <property type="match status" value="1"/>
</dbReference>
<evidence type="ECO:0000256" key="1">
    <source>
        <dbReference type="ARBA" id="ARBA00022714"/>
    </source>
</evidence>
<keyword evidence="2" id="KW-0479">Metal-binding</keyword>
<dbReference type="GO" id="GO:0051537">
    <property type="term" value="F:2 iron, 2 sulfur cluster binding"/>
    <property type="evidence" value="ECO:0007669"/>
    <property type="project" value="UniProtKB-KW"/>
</dbReference>
<dbReference type="Proteomes" id="UP001497744">
    <property type="component" value="Unassembled WGS sequence"/>
</dbReference>
<dbReference type="InterPro" id="IPR036249">
    <property type="entry name" value="Thioredoxin-like_sf"/>
</dbReference>
<dbReference type="SUPFAM" id="SSF52833">
    <property type="entry name" value="Thioredoxin-like"/>
    <property type="match status" value="1"/>
</dbReference>
<dbReference type="PANTHER" id="PTHR10293">
    <property type="entry name" value="GLUTAREDOXIN FAMILY MEMBER"/>
    <property type="match status" value="1"/>
</dbReference>
<dbReference type="EMBL" id="BPLF01000003">
    <property type="protein sequence ID" value="GIX64343.1"/>
    <property type="molecule type" value="Genomic_DNA"/>
</dbReference>
<evidence type="ECO:0000256" key="3">
    <source>
        <dbReference type="ARBA" id="ARBA00023004"/>
    </source>
</evidence>
<name>A0AAV4LWH5_BABCB</name>
<dbReference type="Gene3D" id="3.40.30.10">
    <property type="entry name" value="Glutaredoxin"/>
    <property type="match status" value="1"/>
</dbReference>
<dbReference type="InterPro" id="IPR004480">
    <property type="entry name" value="Monothiol_GRX-rel"/>
</dbReference>
<keyword evidence="1" id="KW-0001">2Fe-2S</keyword>
<dbReference type="AlphaFoldDB" id="A0AAV4LWH5"/>
<dbReference type="InterPro" id="IPR002109">
    <property type="entry name" value="Glutaredoxin"/>
</dbReference>
<evidence type="ECO:0000259" key="6">
    <source>
        <dbReference type="Pfam" id="PF00462"/>
    </source>
</evidence>